<dbReference type="Proteomes" id="UP000194000">
    <property type="component" value="Unassembled WGS sequence"/>
</dbReference>
<accession>A0A1X1V689</accession>
<reference evidence="1 2" key="1">
    <citation type="submission" date="2016-01" db="EMBL/GenBank/DDBJ databases">
        <title>The new phylogeny of the genus Mycobacterium.</title>
        <authorList>
            <person name="Tarcisio F."/>
            <person name="Conor M."/>
            <person name="Antonella G."/>
            <person name="Elisabetta G."/>
            <person name="Giulia F.S."/>
            <person name="Sara T."/>
            <person name="Anna F."/>
            <person name="Clotilde B."/>
            <person name="Roberto B."/>
            <person name="Veronica D.S."/>
            <person name="Fabio R."/>
            <person name="Monica P."/>
            <person name="Olivier J."/>
            <person name="Enrico T."/>
            <person name="Nicola S."/>
        </authorList>
    </citation>
    <scope>NUCLEOTIDE SEQUENCE [LARGE SCALE GENOMIC DNA]</scope>
    <source>
        <strain evidence="1 2">DSM 45731</strain>
    </source>
</reference>
<dbReference type="AlphaFoldDB" id="A0A1X1V689"/>
<evidence type="ECO:0000313" key="2">
    <source>
        <dbReference type="Proteomes" id="UP000194000"/>
    </source>
</evidence>
<keyword evidence="2" id="KW-1185">Reference proteome</keyword>
<gene>
    <name evidence="1" type="ORF">AWC06_05705</name>
</gene>
<protein>
    <submittedName>
        <fullName evidence="1">Uncharacterized protein</fullName>
    </submittedName>
</protein>
<dbReference type="STRING" id="1260918.AWC06_05705"/>
<evidence type="ECO:0000313" key="1">
    <source>
        <dbReference type="EMBL" id="ORV64570.1"/>
    </source>
</evidence>
<organism evidence="1 2">
    <name type="scientific">Mycobacterium fragae</name>
    <dbReference type="NCBI Taxonomy" id="1260918"/>
    <lineage>
        <taxon>Bacteria</taxon>
        <taxon>Bacillati</taxon>
        <taxon>Actinomycetota</taxon>
        <taxon>Actinomycetes</taxon>
        <taxon>Mycobacteriales</taxon>
        <taxon>Mycobacteriaceae</taxon>
        <taxon>Mycobacterium</taxon>
    </lineage>
</organism>
<sequence length="62" mass="6828">MPKLRLTGDPAADALLGADPFALLVGMLLDHQKSMRMFIYRSQTFPASRSVTATRICTRAMS</sequence>
<comment type="caution">
    <text evidence="1">The sequence shown here is derived from an EMBL/GenBank/DDBJ whole genome shotgun (WGS) entry which is preliminary data.</text>
</comment>
<name>A0A1X1V689_9MYCO</name>
<dbReference type="EMBL" id="LQOW01000003">
    <property type="protein sequence ID" value="ORV64570.1"/>
    <property type="molecule type" value="Genomic_DNA"/>
</dbReference>
<proteinExistence type="predicted"/>